<dbReference type="EMBL" id="MFKX01000004">
    <property type="protein sequence ID" value="OGG58338.1"/>
    <property type="molecule type" value="Genomic_DNA"/>
</dbReference>
<evidence type="ECO:0000313" key="1">
    <source>
        <dbReference type="EMBL" id="OGG58338.1"/>
    </source>
</evidence>
<protein>
    <submittedName>
        <fullName evidence="1">Uncharacterized protein</fullName>
    </submittedName>
</protein>
<dbReference type="Proteomes" id="UP000177958">
    <property type="component" value="Unassembled WGS sequence"/>
</dbReference>
<reference evidence="1 2" key="1">
    <citation type="journal article" date="2016" name="Nat. Commun.">
        <title>Thousands of microbial genomes shed light on interconnected biogeochemical processes in an aquifer system.</title>
        <authorList>
            <person name="Anantharaman K."/>
            <person name="Brown C.T."/>
            <person name="Hug L.A."/>
            <person name="Sharon I."/>
            <person name="Castelle C.J."/>
            <person name="Probst A.J."/>
            <person name="Thomas B.C."/>
            <person name="Singh A."/>
            <person name="Wilkins M.J."/>
            <person name="Karaoz U."/>
            <person name="Brodie E.L."/>
            <person name="Williams K.H."/>
            <person name="Hubbard S.S."/>
            <person name="Banfield J.F."/>
        </authorList>
    </citation>
    <scope>NUCLEOTIDE SEQUENCE [LARGE SCALE GENOMIC DNA]</scope>
</reference>
<sequence>MSLRIKFASVLLQEYMRSVGELTVGEKRAHAVRYARRCRLEVTEGDENHVDPIIEMIIAAATQGDQRD</sequence>
<name>A0A1F6DA71_9BACT</name>
<gene>
    <name evidence="1" type="ORF">A2853_00260</name>
</gene>
<organism evidence="1 2">
    <name type="scientific">Candidatus Kaiserbacteria bacterium RIFCSPHIGHO2_01_FULL_55_17</name>
    <dbReference type="NCBI Taxonomy" id="1798484"/>
    <lineage>
        <taxon>Bacteria</taxon>
        <taxon>Candidatus Kaiseribacteriota</taxon>
    </lineage>
</organism>
<dbReference type="AlphaFoldDB" id="A0A1F6DA71"/>
<accession>A0A1F6DA71</accession>
<evidence type="ECO:0000313" key="2">
    <source>
        <dbReference type="Proteomes" id="UP000177958"/>
    </source>
</evidence>
<comment type="caution">
    <text evidence="1">The sequence shown here is derived from an EMBL/GenBank/DDBJ whole genome shotgun (WGS) entry which is preliminary data.</text>
</comment>
<proteinExistence type="predicted"/>